<organism evidence="1 2">
    <name type="scientific">Xylaria curta</name>
    <dbReference type="NCBI Taxonomy" id="42375"/>
    <lineage>
        <taxon>Eukaryota</taxon>
        <taxon>Fungi</taxon>
        <taxon>Dikarya</taxon>
        <taxon>Ascomycota</taxon>
        <taxon>Pezizomycotina</taxon>
        <taxon>Sordariomycetes</taxon>
        <taxon>Xylariomycetidae</taxon>
        <taxon>Xylariales</taxon>
        <taxon>Xylariaceae</taxon>
        <taxon>Xylaria</taxon>
    </lineage>
</organism>
<protein>
    <submittedName>
        <fullName evidence="1">Uncharacterized protein</fullName>
    </submittedName>
</protein>
<reference evidence="1" key="1">
    <citation type="submission" date="2022-10" db="EMBL/GenBank/DDBJ databases">
        <title>Genome Sequence of Xylaria curta.</title>
        <authorList>
            <person name="Buettner E."/>
        </authorList>
    </citation>
    <scope>NUCLEOTIDE SEQUENCE</scope>
    <source>
        <strain evidence="1">Babe10</strain>
    </source>
</reference>
<dbReference type="Proteomes" id="UP001143856">
    <property type="component" value="Unassembled WGS sequence"/>
</dbReference>
<proteinExistence type="predicted"/>
<name>A0ACC1N6B4_9PEZI</name>
<sequence>MGGIEHVEKLMGETADAIAYQKEVSDMLGGRITNQDEDEVEDELAALEREVNGPGPLPAVPDTILSVSEPAEAGRERADRQAERRPERQAMLTS</sequence>
<evidence type="ECO:0000313" key="1">
    <source>
        <dbReference type="EMBL" id="KAJ2974533.1"/>
    </source>
</evidence>
<accession>A0ACC1N6B4</accession>
<gene>
    <name evidence="1" type="ORF">NUW58_g8630</name>
</gene>
<keyword evidence="2" id="KW-1185">Reference proteome</keyword>
<dbReference type="EMBL" id="JAPDGR010002711">
    <property type="protein sequence ID" value="KAJ2974533.1"/>
    <property type="molecule type" value="Genomic_DNA"/>
</dbReference>
<comment type="caution">
    <text evidence="1">The sequence shown here is derived from an EMBL/GenBank/DDBJ whole genome shotgun (WGS) entry which is preliminary data.</text>
</comment>
<evidence type="ECO:0000313" key="2">
    <source>
        <dbReference type="Proteomes" id="UP001143856"/>
    </source>
</evidence>